<dbReference type="GeneID" id="26100413"/>
<dbReference type="InterPro" id="IPR004285">
    <property type="entry name" value="Herpes_UL87_C"/>
</dbReference>
<sequence length="732" mass="84450">MAPSQPFILPVHSLSEQPINAKLKHFQSEQPTHQVDIFSCLALNKAIGGASATLEALDLEMGKERIFYTCRAVRRLLLGIYWYPAAIQEPVKVTTLSGSNYEGPGLIINPNNYRIENIKTQSYLQTVWSLENTDNSDVQHRVLYCPTLMHHTINYQFMFRIICKYITVHELDDCFTSFICYLNANTKKICTKNYFKLLDHLISPMLTYLPVPSYSKELEFYTFNVRCFVSDWPINNILTPIKKKILENLKTHQDTLLWLCKMDKYKDVRVASSKYTKYQTLLKSCLPHLVVLSSKKHPGNKPYKVEIQTKKGSQWFCYSINCPIYRVAMCILVAECFESNKKSQTRPLASDTPTLPHILASMFQRCMYAPRDKIFNIDLTWLNNQSDNQEASTVLHDFAPMQHLSVNGFKINIFNTNMVINTKIICYNKHPNYKSILNIPRLTNNFVVKKFSVKEPSFTISVFYSDDAYAGTAININFSGDMLNFMFAMGNLKCFLPIMNISPVSIANWNSTLDLHGLENQHIVRSGRGDVFWTTNFPSVVSTRRGFNVSWFKAATATISKIHGNTLATQIINESTPILSNNMAKINHIKNSIFSLLEYRNKAQVQTLHKRFLECLYECTSFFRLDVIAVKNLTNIGVFDFSKHTISHTKTKHECAIMGYKKCNMVPKVLTINKKVRLDEMGRNANFMTFIFKLNSKRSRLKQQILRHILRRYGLQWKCQHGKIKRVSITQK</sequence>
<dbReference type="OrthoDB" id="469at10239"/>
<dbReference type="KEGG" id="vg:26100413"/>
<name>A0A0M4M463_9GAMA</name>
<evidence type="ECO:0000256" key="1">
    <source>
        <dbReference type="ARBA" id="ARBA00007679"/>
    </source>
</evidence>
<dbReference type="RefSeq" id="YP_009173899.1">
    <property type="nucleotide sequence ID" value="NC_028099.1"/>
</dbReference>
<dbReference type="Pfam" id="PF03043">
    <property type="entry name" value="Herpes_UL87"/>
    <property type="match status" value="1"/>
</dbReference>
<dbReference type="Proteomes" id="UP000152314">
    <property type="component" value="Segment"/>
</dbReference>
<feature type="domain" description="Herpesvirus UL87 C-terminal" evidence="2">
    <location>
        <begin position="216"/>
        <end position="711"/>
    </location>
</feature>
<evidence type="ECO:0000259" key="2">
    <source>
        <dbReference type="Pfam" id="PF03043"/>
    </source>
</evidence>
<accession>A0A0M4M463</accession>
<evidence type="ECO:0000313" key="4">
    <source>
        <dbReference type="Proteomes" id="UP000152314"/>
    </source>
</evidence>
<keyword evidence="4" id="KW-1185">Reference proteome</keyword>
<protein>
    <submittedName>
        <fullName evidence="3">ORF24</fullName>
    </submittedName>
</protein>
<organism evidence="3 4">
    <name type="scientific">Felid gammaherpesvirus 1</name>
    <dbReference type="NCBI Taxonomy" id="2560468"/>
    <lineage>
        <taxon>Viruses</taxon>
        <taxon>Duplodnaviria</taxon>
        <taxon>Heunggongvirae</taxon>
        <taxon>Peploviricota</taxon>
        <taxon>Herviviricetes</taxon>
        <taxon>Herpesvirales</taxon>
        <taxon>Orthoherpesviridae</taxon>
        <taxon>Gammaherpesvirinae</taxon>
        <taxon>Percavirus</taxon>
        <taxon>Percavirus felidgamma1</taxon>
    </lineage>
</organism>
<evidence type="ECO:0000313" key="3">
    <source>
        <dbReference type="EMBL" id="ALE14734.1"/>
    </source>
</evidence>
<comment type="similarity">
    <text evidence="1">Belongs to the herpesviridae UL87 family.</text>
</comment>
<reference evidence="3 4" key="1">
    <citation type="journal article" date="2015" name="Genome Announc.">
        <title>First Complete Genome Sequence of Felis catus Gammaherpesvirus 1.</title>
        <authorList>
            <person name="Troyer R.M."/>
            <person name="Lee J.S."/>
            <person name="Vuyisich M."/>
            <person name="Chain P."/>
            <person name="Lo C.C."/>
            <person name="Kronmiller B."/>
            <person name="Bracha S."/>
            <person name="Avery A.C."/>
            <person name="VandeWoude S."/>
        </authorList>
    </citation>
    <scope>NUCLEOTIDE SEQUENCE [LARGE SCALE GENOMIC DNA]</scope>
    <source>
        <strain evidence="3">31286</strain>
    </source>
</reference>
<dbReference type="EMBL" id="KT595939">
    <property type="protein sequence ID" value="ALE14734.1"/>
    <property type="molecule type" value="Genomic_DNA"/>
</dbReference>
<proteinExistence type="inferred from homology"/>